<name>A0A0F9DL85_9ZZZZ</name>
<proteinExistence type="predicted"/>
<sequence>RRISHTFIAQVIDFLYTKEEAKSRVRELMEDYESLYFGPATRWPGDRSDKAEEYAIKEGIPYSEGQINTLRRSAEHVGLDFDRLLKSKGKKSYPVEIFNK</sequence>
<reference evidence="1" key="1">
    <citation type="journal article" date="2015" name="Nature">
        <title>Complex archaea that bridge the gap between prokaryotes and eukaryotes.</title>
        <authorList>
            <person name="Spang A."/>
            <person name="Saw J.H."/>
            <person name="Jorgensen S.L."/>
            <person name="Zaremba-Niedzwiedzka K."/>
            <person name="Martijn J."/>
            <person name="Lind A.E."/>
            <person name="van Eijk R."/>
            <person name="Schleper C."/>
            <person name="Guy L."/>
            <person name="Ettema T.J."/>
        </authorList>
    </citation>
    <scope>NUCLEOTIDE SEQUENCE</scope>
</reference>
<dbReference type="SUPFAM" id="SSF89733">
    <property type="entry name" value="L-sulfolactate dehydrogenase-like"/>
    <property type="match status" value="1"/>
</dbReference>
<protein>
    <submittedName>
        <fullName evidence="1">Uncharacterized protein</fullName>
    </submittedName>
</protein>
<comment type="caution">
    <text evidence="1">The sequence shown here is derived from an EMBL/GenBank/DDBJ whole genome shotgun (WGS) entry which is preliminary data.</text>
</comment>
<dbReference type="InterPro" id="IPR036111">
    <property type="entry name" value="Mal/L-sulfo/L-lacto_DH-like_sf"/>
</dbReference>
<feature type="non-terminal residue" evidence="1">
    <location>
        <position position="1"/>
    </location>
</feature>
<dbReference type="AlphaFoldDB" id="A0A0F9DL85"/>
<dbReference type="EMBL" id="LAZR01038863">
    <property type="protein sequence ID" value="KKL18456.1"/>
    <property type="molecule type" value="Genomic_DNA"/>
</dbReference>
<gene>
    <name evidence="1" type="ORF">LCGC14_2475320</name>
</gene>
<dbReference type="GO" id="GO:0016491">
    <property type="term" value="F:oxidoreductase activity"/>
    <property type="evidence" value="ECO:0007669"/>
    <property type="project" value="InterPro"/>
</dbReference>
<evidence type="ECO:0000313" key="1">
    <source>
        <dbReference type="EMBL" id="KKL18456.1"/>
    </source>
</evidence>
<organism evidence="1">
    <name type="scientific">marine sediment metagenome</name>
    <dbReference type="NCBI Taxonomy" id="412755"/>
    <lineage>
        <taxon>unclassified sequences</taxon>
        <taxon>metagenomes</taxon>
        <taxon>ecological metagenomes</taxon>
    </lineage>
</organism>
<accession>A0A0F9DL85</accession>